<proteinExistence type="predicted"/>
<gene>
    <name evidence="2" type="ORF">M0R45_016013</name>
</gene>
<name>A0AAW1XTS0_RUBAR</name>
<comment type="caution">
    <text evidence="2">The sequence shown here is derived from an EMBL/GenBank/DDBJ whole genome shotgun (WGS) entry which is preliminary data.</text>
</comment>
<dbReference type="PROSITE" id="PS51126">
    <property type="entry name" value="DILUTE"/>
    <property type="match status" value="1"/>
</dbReference>
<dbReference type="Proteomes" id="UP001457282">
    <property type="component" value="Unassembled WGS sequence"/>
</dbReference>
<reference evidence="2 3" key="1">
    <citation type="journal article" date="2023" name="G3 (Bethesda)">
        <title>A chromosome-length genome assembly and annotation of blackberry (Rubus argutus, cv. 'Hillquist').</title>
        <authorList>
            <person name="Bruna T."/>
            <person name="Aryal R."/>
            <person name="Dudchenko O."/>
            <person name="Sargent D.J."/>
            <person name="Mead D."/>
            <person name="Buti M."/>
            <person name="Cavallini A."/>
            <person name="Hytonen T."/>
            <person name="Andres J."/>
            <person name="Pham M."/>
            <person name="Weisz D."/>
            <person name="Mascagni F."/>
            <person name="Usai G."/>
            <person name="Natali L."/>
            <person name="Bassil N."/>
            <person name="Fernandez G.E."/>
            <person name="Lomsadze A."/>
            <person name="Armour M."/>
            <person name="Olukolu B."/>
            <person name="Poorten T."/>
            <person name="Britton C."/>
            <person name="Davik J."/>
            <person name="Ashrafi H."/>
            <person name="Aiden E.L."/>
            <person name="Borodovsky M."/>
            <person name="Worthington M."/>
        </authorList>
    </citation>
    <scope>NUCLEOTIDE SEQUENCE [LARGE SCALE GENOMIC DNA]</scope>
    <source>
        <strain evidence="2">PI 553951</strain>
    </source>
</reference>
<dbReference type="AlphaFoldDB" id="A0AAW1XTS0"/>
<protein>
    <recommendedName>
        <fullName evidence="1">Dilute domain-containing protein</fullName>
    </recommendedName>
</protein>
<evidence type="ECO:0000313" key="3">
    <source>
        <dbReference type="Proteomes" id="UP001457282"/>
    </source>
</evidence>
<dbReference type="EMBL" id="JBEDUW010000003">
    <property type="protein sequence ID" value="KAK9939314.1"/>
    <property type="molecule type" value="Genomic_DNA"/>
</dbReference>
<evidence type="ECO:0000313" key="2">
    <source>
        <dbReference type="EMBL" id="KAK9939314.1"/>
    </source>
</evidence>
<organism evidence="2 3">
    <name type="scientific">Rubus argutus</name>
    <name type="common">Southern blackberry</name>
    <dbReference type="NCBI Taxonomy" id="59490"/>
    <lineage>
        <taxon>Eukaryota</taxon>
        <taxon>Viridiplantae</taxon>
        <taxon>Streptophyta</taxon>
        <taxon>Embryophyta</taxon>
        <taxon>Tracheophyta</taxon>
        <taxon>Spermatophyta</taxon>
        <taxon>Magnoliopsida</taxon>
        <taxon>eudicotyledons</taxon>
        <taxon>Gunneridae</taxon>
        <taxon>Pentapetalae</taxon>
        <taxon>rosids</taxon>
        <taxon>fabids</taxon>
        <taxon>Rosales</taxon>
        <taxon>Rosaceae</taxon>
        <taxon>Rosoideae</taxon>
        <taxon>Rosoideae incertae sedis</taxon>
        <taxon>Rubus</taxon>
    </lineage>
</organism>
<keyword evidence="3" id="KW-1185">Reference proteome</keyword>
<evidence type="ECO:0000259" key="1">
    <source>
        <dbReference type="PROSITE" id="PS51126"/>
    </source>
</evidence>
<accession>A0AAW1XTS0</accession>
<feature type="domain" description="Dilute" evidence="1">
    <location>
        <begin position="1"/>
        <end position="86"/>
    </location>
</feature>
<sequence length="86" mass="9897">MKIRQSDESIKREWRNSNGIVPLPQEFCNVNKRSDFIQIGATDKIIHEVEKLLECQEILSPAQLEKVKLVLQEQERAILDSTGYTG</sequence>
<dbReference type="InterPro" id="IPR002710">
    <property type="entry name" value="Dilute_dom"/>
</dbReference>